<dbReference type="SUPFAM" id="SSF47781">
    <property type="entry name" value="RuvA domain 2-like"/>
    <property type="match status" value="1"/>
</dbReference>
<dbReference type="EMBL" id="AMCI01001254">
    <property type="protein sequence ID" value="EJX06119.1"/>
    <property type="molecule type" value="Genomic_DNA"/>
</dbReference>
<dbReference type="GO" id="GO:0009380">
    <property type="term" value="C:excinuclease repair complex"/>
    <property type="evidence" value="ECO:0007669"/>
    <property type="project" value="TreeGrafter"/>
</dbReference>
<dbReference type="AlphaFoldDB" id="J9GGM6"/>
<keyword evidence="1" id="KW-0227">DNA damage</keyword>
<dbReference type="Gene3D" id="1.10.150.20">
    <property type="entry name" value="5' to 3' exonuclease, C-terminal subdomain"/>
    <property type="match status" value="1"/>
</dbReference>
<accession>J9GGM6</accession>
<dbReference type="Pfam" id="PF08459">
    <property type="entry name" value="UvrC_RNaseH_dom"/>
    <property type="match status" value="1"/>
</dbReference>
<dbReference type="InterPro" id="IPR041663">
    <property type="entry name" value="DisA/LigA_HHH"/>
</dbReference>
<organism evidence="4">
    <name type="scientific">gut metagenome</name>
    <dbReference type="NCBI Taxonomy" id="749906"/>
    <lineage>
        <taxon>unclassified sequences</taxon>
        <taxon>metagenomes</taxon>
        <taxon>organismal metagenomes</taxon>
    </lineage>
</organism>
<reference evidence="4" key="1">
    <citation type="journal article" date="2012" name="PLoS ONE">
        <title>Gene sets for utilization of primary and secondary nutrition supplies in the distal gut of endangered iberian lynx.</title>
        <authorList>
            <person name="Alcaide M."/>
            <person name="Messina E."/>
            <person name="Richter M."/>
            <person name="Bargiela R."/>
            <person name="Peplies J."/>
            <person name="Huws S.A."/>
            <person name="Newbold C.J."/>
            <person name="Golyshin P.N."/>
            <person name="Simon M.A."/>
            <person name="Lopez G."/>
            <person name="Yakimov M.M."/>
            <person name="Ferrer M."/>
        </authorList>
    </citation>
    <scope>NUCLEOTIDE SEQUENCE</scope>
</reference>
<dbReference type="InterPro" id="IPR038476">
    <property type="entry name" value="UvrC_RNase_H_dom_sf"/>
</dbReference>
<feature type="domain" description="UvrC family homology region profile" evidence="3">
    <location>
        <begin position="2"/>
        <end position="107"/>
    </location>
</feature>
<evidence type="ECO:0000256" key="2">
    <source>
        <dbReference type="ARBA" id="ARBA00023204"/>
    </source>
</evidence>
<dbReference type="SMART" id="SM00278">
    <property type="entry name" value="HhH1"/>
    <property type="match status" value="2"/>
</dbReference>
<dbReference type="InterPro" id="IPR003583">
    <property type="entry name" value="Hlx-hairpin-Hlx_DNA-bd_motif"/>
</dbReference>
<comment type="caution">
    <text evidence="4">The sequence shown here is derived from an EMBL/GenBank/DDBJ whole genome shotgun (WGS) entry which is preliminary data.</text>
</comment>
<dbReference type="InterPro" id="IPR010994">
    <property type="entry name" value="RuvA_2-like"/>
</dbReference>
<gene>
    <name evidence="4" type="ORF">EVA_05772</name>
</gene>
<dbReference type="PANTHER" id="PTHR30562">
    <property type="entry name" value="UVRC/OXIDOREDUCTASE"/>
    <property type="match status" value="1"/>
</dbReference>
<dbReference type="Pfam" id="PF12826">
    <property type="entry name" value="HHH_2"/>
    <property type="match status" value="1"/>
</dbReference>
<dbReference type="PANTHER" id="PTHR30562:SF1">
    <property type="entry name" value="UVRABC SYSTEM PROTEIN C"/>
    <property type="match status" value="1"/>
</dbReference>
<evidence type="ECO:0000256" key="1">
    <source>
        <dbReference type="ARBA" id="ARBA00022763"/>
    </source>
</evidence>
<name>J9GGM6_9ZZZZ</name>
<dbReference type="GO" id="GO:0009381">
    <property type="term" value="F:excinuclease ABC activity"/>
    <property type="evidence" value="ECO:0007669"/>
    <property type="project" value="InterPro"/>
</dbReference>
<dbReference type="GO" id="GO:0003677">
    <property type="term" value="F:DNA binding"/>
    <property type="evidence" value="ECO:0007669"/>
    <property type="project" value="InterPro"/>
</dbReference>
<evidence type="ECO:0000259" key="3">
    <source>
        <dbReference type="PROSITE" id="PS50165"/>
    </source>
</evidence>
<dbReference type="GO" id="GO:0006281">
    <property type="term" value="P:DNA repair"/>
    <property type="evidence" value="ECO:0007669"/>
    <property type="project" value="UniProtKB-KW"/>
</dbReference>
<dbReference type="PROSITE" id="PS50165">
    <property type="entry name" value="UVRC"/>
    <property type="match status" value="1"/>
</dbReference>
<sequence length="239" mass="25657">MLDELAAVLGLEVAPKTIESYDISNWGDGTSVCGMVVFENGRPKKSGYRRFKIKTVGGTDDYASMSEALFRRAARYDAGEEGQFGIKPSVILLDGGKGQVSVVKAALANTGLADVPLFGMVKDDHHRTRAIVTSDGGEIALSMHRTSFTFVSSIQDEVHRFSIEYQRQNQKKKAYASSLTAIPGVGPATAKALMAAFKTVSNVRAADLASLEGAKGVNKRVAAAVYAYFHSDTTLDKEP</sequence>
<dbReference type="InterPro" id="IPR001162">
    <property type="entry name" value="UvrC_RNase_H_dom"/>
</dbReference>
<keyword evidence="2" id="KW-0234">DNA repair</keyword>
<dbReference type="InterPro" id="IPR050066">
    <property type="entry name" value="UvrABC_protein_C"/>
</dbReference>
<evidence type="ECO:0000313" key="4">
    <source>
        <dbReference type="EMBL" id="EJX06119.1"/>
    </source>
</evidence>
<protein>
    <submittedName>
        <fullName evidence="4">Excinuclease ABC subunit C</fullName>
    </submittedName>
</protein>
<proteinExistence type="predicted"/>
<dbReference type="Gene3D" id="3.30.420.340">
    <property type="entry name" value="UvrC, RNAse H endonuclease domain"/>
    <property type="match status" value="1"/>
</dbReference>